<feature type="coiled-coil region" evidence="2">
    <location>
        <begin position="112"/>
        <end position="151"/>
    </location>
</feature>
<dbReference type="Proteomes" id="UP000504635">
    <property type="component" value="Unplaced"/>
</dbReference>
<feature type="compositionally biased region" description="Low complexity" evidence="3">
    <location>
        <begin position="274"/>
        <end position="288"/>
    </location>
</feature>
<feature type="compositionally biased region" description="Low complexity" evidence="3">
    <location>
        <begin position="662"/>
        <end position="673"/>
    </location>
</feature>
<dbReference type="SUPFAM" id="SSF50729">
    <property type="entry name" value="PH domain-like"/>
    <property type="match status" value="1"/>
</dbReference>
<dbReference type="Gene3D" id="2.30.29.30">
    <property type="entry name" value="Pleckstrin-homology domain (PH domain)/Phosphotyrosine-binding domain (PTB)"/>
    <property type="match status" value="1"/>
</dbReference>
<feature type="compositionally biased region" description="Basic and acidic residues" evidence="3">
    <location>
        <begin position="11"/>
        <end position="32"/>
    </location>
</feature>
<dbReference type="RefSeq" id="XP_030762795.1">
    <property type="nucleotide sequence ID" value="XM_030906935.1"/>
</dbReference>
<feature type="compositionally biased region" description="Basic residues" evidence="3">
    <location>
        <begin position="197"/>
        <end position="206"/>
    </location>
</feature>
<dbReference type="InterPro" id="IPR011993">
    <property type="entry name" value="PH-like_dom_sf"/>
</dbReference>
<accession>A0A6J2YIU7</accession>
<dbReference type="InterPro" id="IPR051364">
    <property type="entry name" value="Cytokinesis/Rho-signaling"/>
</dbReference>
<dbReference type="InterPro" id="IPR012966">
    <property type="entry name" value="AHD"/>
</dbReference>
<gene>
    <name evidence="6" type="primary">LOC115887483</name>
</gene>
<feature type="region of interest" description="Disordered" evidence="3">
    <location>
        <begin position="1"/>
        <end position="42"/>
    </location>
</feature>
<dbReference type="CDD" id="cd01263">
    <property type="entry name" value="PH_anillin"/>
    <property type="match status" value="1"/>
</dbReference>
<feature type="region of interest" description="Disordered" evidence="3">
    <location>
        <begin position="735"/>
        <end position="796"/>
    </location>
</feature>
<protein>
    <submittedName>
        <fullName evidence="6">Anillin-like isoform X6</fullName>
    </submittedName>
</protein>
<keyword evidence="1 2" id="KW-0175">Coiled coil</keyword>
<feature type="compositionally biased region" description="Basic residues" evidence="3">
    <location>
        <begin position="750"/>
        <end position="761"/>
    </location>
</feature>
<dbReference type="OrthoDB" id="5915976at2759"/>
<evidence type="ECO:0000313" key="6">
    <source>
        <dbReference type="RefSeq" id="XP_030762795.1"/>
    </source>
</evidence>
<organism evidence="5 6">
    <name type="scientific">Sitophilus oryzae</name>
    <name type="common">Rice weevil</name>
    <name type="synonym">Curculio oryzae</name>
    <dbReference type="NCBI Taxonomy" id="7048"/>
    <lineage>
        <taxon>Eukaryota</taxon>
        <taxon>Metazoa</taxon>
        <taxon>Ecdysozoa</taxon>
        <taxon>Arthropoda</taxon>
        <taxon>Hexapoda</taxon>
        <taxon>Insecta</taxon>
        <taxon>Pterygota</taxon>
        <taxon>Neoptera</taxon>
        <taxon>Endopterygota</taxon>
        <taxon>Coleoptera</taxon>
        <taxon>Polyphaga</taxon>
        <taxon>Cucujiformia</taxon>
        <taxon>Curculionidae</taxon>
        <taxon>Dryophthorinae</taxon>
        <taxon>Sitophilus</taxon>
    </lineage>
</organism>
<dbReference type="InParanoid" id="A0A6J2YIU7"/>
<dbReference type="FunCoup" id="A0A6J2YIU7">
    <property type="interactions" value="47"/>
</dbReference>
<feature type="compositionally biased region" description="Low complexity" evidence="3">
    <location>
        <begin position="250"/>
        <end position="259"/>
    </location>
</feature>
<dbReference type="GO" id="GO:0031106">
    <property type="term" value="P:septin ring organization"/>
    <property type="evidence" value="ECO:0007669"/>
    <property type="project" value="TreeGrafter"/>
</dbReference>
<dbReference type="PANTHER" id="PTHR21538:SF23">
    <property type="entry name" value="ANILLIN"/>
    <property type="match status" value="1"/>
</dbReference>
<evidence type="ECO:0000259" key="4">
    <source>
        <dbReference type="PROSITE" id="PS50003"/>
    </source>
</evidence>
<dbReference type="InterPro" id="IPR001849">
    <property type="entry name" value="PH_domain"/>
</dbReference>
<dbReference type="Pfam" id="PF00169">
    <property type="entry name" value="PH"/>
    <property type="match status" value="1"/>
</dbReference>
<feature type="region of interest" description="Disordered" evidence="3">
    <location>
        <begin position="217"/>
        <end position="322"/>
    </location>
</feature>
<evidence type="ECO:0000313" key="5">
    <source>
        <dbReference type="Proteomes" id="UP000504635"/>
    </source>
</evidence>
<dbReference type="FunFam" id="2.30.29.30:FF:000111">
    <property type="entry name" value="anillin isoform X1"/>
    <property type="match status" value="1"/>
</dbReference>
<keyword evidence="5" id="KW-1185">Reference proteome</keyword>
<sequence length="1254" mass="140059">MDPFTENILSRARERQRMIGEAKSHPLRETNKSEPNLTKVTAIPPKEIHSEGNLAALSNKEDSLSMLNSTYTTKFHRQNSVTRISSDVEGSPNNNMLTKTLNIQKDDFNMEIKVKSAENVRVEVEIEERENEENIERFSNHNEENAGLREESRNRLKRLGKLYAGGEDAEISSPIHRTEAQFYKNMATDEEAEKPKKIDKKSHKGLSKLADLAETINRWEDDMSHPIISQSTTTTTPKKTWKPPAPQPPLTNNQSSPQKSTKKPTKSRAPSPPSSTTNSPKKSLFKPKPSNDKDSIEGDSDNKKIVSKESPRIVHGSPKKTVLNVEKGAVPKQINWDPKVLDTLQSQGFTRTASSSRLVYSYNSQGGQKTEESAKSTVKSLPTLQENDVKKSEISELKKPGSVANKAAIFESKVHNSPVKPEKDPALLSLAERKALFEKNKGNALIPKAPFGQSAPVKVDTTMKASESKFIGITENNAKNKETFKNKEEGQGKFKKNIIKFEENKKVESNKKIPTVAVVHQAGGIANTMATLLENKSTISEEQIFNKMKAERQKEMDMLLNRFNKNKQVANNEDIIEEAPSESDYSDCEDADEETAMLKSKPVTVQAPLPRRSAEKRKSGGKITTDADSPKVAFTLEDVKRIKVSPPKVGRLYPNLSDIEATTTDPDTRTPTPNQTENSSRDNSFDSADPNTSFGRDILEAVCKNVTPSKKVTYEESTSSENSSIMNELDEILDEIDDDDSGTGPSPPKQGRHYSPKHARAHQSNSFHYKNFASPNDSKKKENNFQSPKKIVAASPRPSTELPVVVDGDEVLQLTHTVSFYRKQQNEVHTPLRQISRQPLIEESSEVETDSTEDDAVTAKIKVLEEEVNIQQNIIAQTSQALNLCSSTPEFSGSTEQVEAERVLLVASHRRQAALHELQRLRVERTLRPISKLSQSVPLEKGTLTISNIVLPMKQKYVTALAATGGKGHHVVCLIKCGEQVVPTKLTSTVASKKNPDTDLYIPGSVTLNNIFSDFTVTFEVYCLQAQEEFLPHEVKYHIHKKASKGLTTPKKNKQESRFQRPPKESPAGPQVVRTSSFALMGYVIFSVQNLNKKMWSLNNTPPMSPLEGVVEMKVNCELAVSVEHRGFLTMFEDISGFGAWHRRWCLLKGHSLSYWKYPDDEKKVPPIDTIDLKSVTSETVGPVSRDICARLHTFLLERERPACPTDLNTLVVIKKGDKTIIRHLLSADTKEERIQWCSKLNAALTAIRMWGNP</sequence>
<dbReference type="Pfam" id="PF08174">
    <property type="entry name" value="Anillin"/>
    <property type="match status" value="1"/>
</dbReference>
<reference evidence="6" key="1">
    <citation type="submission" date="2025-08" db="UniProtKB">
        <authorList>
            <consortium name="RefSeq"/>
        </authorList>
    </citation>
    <scope>IDENTIFICATION</scope>
    <source>
        <tissue evidence="6">Gonads</tissue>
    </source>
</reference>
<dbReference type="GeneID" id="115887483"/>
<dbReference type="GO" id="GO:0000915">
    <property type="term" value="P:actomyosin contractile ring assembly"/>
    <property type="evidence" value="ECO:0007669"/>
    <property type="project" value="TreeGrafter"/>
</dbReference>
<feature type="compositionally biased region" description="Polar residues" evidence="3">
    <location>
        <begin position="762"/>
        <end position="776"/>
    </location>
</feature>
<dbReference type="AlphaFoldDB" id="A0A6J2YIU7"/>
<dbReference type="SMART" id="SM00233">
    <property type="entry name" value="PH"/>
    <property type="match status" value="1"/>
</dbReference>
<feature type="region of interest" description="Disordered" evidence="3">
    <location>
        <begin position="187"/>
        <end position="206"/>
    </location>
</feature>
<dbReference type="PANTHER" id="PTHR21538">
    <property type="entry name" value="ANILLIN/RHOTEKIN RTKN"/>
    <property type="match status" value="1"/>
</dbReference>
<feature type="region of interest" description="Disordered" evidence="3">
    <location>
        <begin position="362"/>
        <end position="382"/>
    </location>
</feature>
<feature type="region of interest" description="Disordered" evidence="3">
    <location>
        <begin position="648"/>
        <end position="693"/>
    </location>
</feature>
<feature type="compositionally biased region" description="Basic and acidic residues" evidence="3">
    <location>
        <begin position="1053"/>
        <end position="1064"/>
    </location>
</feature>
<proteinExistence type="predicted"/>
<feature type="compositionally biased region" description="Basic and acidic residues" evidence="3">
    <location>
        <begin position="289"/>
        <end position="312"/>
    </location>
</feature>
<feature type="domain" description="PH" evidence="4">
    <location>
        <begin position="1122"/>
        <end position="1246"/>
    </location>
</feature>
<evidence type="ECO:0000256" key="3">
    <source>
        <dbReference type="SAM" id="MobiDB-lite"/>
    </source>
</evidence>
<dbReference type="InterPro" id="IPR037840">
    <property type="entry name" value="PH_Anillin"/>
</dbReference>
<evidence type="ECO:0000256" key="1">
    <source>
        <dbReference type="ARBA" id="ARBA00023054"/>
    </source>
</evidence>
<evidence type="ECO:0000256" key="2">
    <source>
        <dbReference type="SAM" id="Coils"/>
    </source>
</evidence>
<dbReference type="GO" id="GO:0005826">
    <property type="term" value="C:actomyosin contractile ring"/>
    <property type="evidence" value="ECO:0007669"/>
    <property type="project" value="TreeGrafter"/>
</dbReference>
<name>A0A6J2YIU7_SITOR</name>
<dbReference type="GO" id="GO:0000281">
    <property type="term" value="P:mitotic cytokinesis"/>
    <property type="evidence" value="ECO:0007669"/>
    <property type="project" value="TreeGrafter"/>
</dbReference>
<feature type="compositionally biased region" description="Acidic residues" evidence="3">
    <location>
        <begin position="578"/>
        <end position="595"/>
    </location>
</feature>
<feature type="region of interest" description="Disordered" evidence="3">
    <location>
        <begin position="1042"/>
        <end position="1071"/>
    </location>
</feature>
<feature type="region of interest" description="Disordered" evidence="3">
    <location>
        <begin position="578"/>
        <end position="627"/>
    </location>
</feature>
<dbReference type="PROSITE" id="PS50003">
    <property type="entry name" value="PH_DOMAIN"/>
    <property type="match status" value="1"/>
</dbReference>